<reference evidence="5 7" key="2">
    <citation type="submission" date="2018-08" db="EMBL/GenBank/DDBJ databases">
        <title>Genetic Globetrotter - A new plasmid hitch-hiking vast phylogenetic and geographic distances.</title>
        <authorList>
            <person name="Vollmers J."/>
            <person name="Petersen J."/>
        </authorList>
    </citation>
    <scope>NUCLEOTIDE SEQUENCE [LARGE SCALE GENOMIC DNA]</scope>
    <source>
        <strain evidence="5 7">DSM 26383</strain>
    </source>
</reference>
<accession>A0A0T5P257</accession>
<keyword evidence="6" id="KW-1185">Reference proteome</keyword>
<dbReference type="GO" id="GO:0006099">
    <property type="term" value="P:tricarboxylic acid cycle"/>
    <property type="evidence" value="ECO:0007669"/>
    <property type="project" value="UniProtKB-KW"/>
</dbReference>
<dbReference type="STRING" id="540747.SAMN04488031_11153"/>
<feature type="domain" description="ATP-grasp" evidence="3">
    <location>
        <begin position="489"/>
        <end position="524"/>
    </location>
</feature>
<dbReference type="InterPro" id="IPR036291">
    <property type="entry name" value="NAD(P)-bd_dom_sf"/>
</dbReference>
<dbReference type="Gene3D" id="3.30.470.20">
    <property type="entry name" value="ATP-grasp fold, B domain"/>
    <property type="match status" value="1"/>
</dbReference>
<dbReference type="Pfam" id="PF13549">
    <property type="entry name" value="ATP-grasp_5"/>
    <property type="match status" value="1"/>
</dbReference>
<dbReference type="Pfam" id="PF13380">
    <property type="entry name" value="CoA_binding_2"/>
    <property type="match status" value="1"/>
</dbReference>
<dbReference type="SUPFAM" id="SSF51735">
    <property type="entry name" value="NAD(P)-binding Rossmann-fold domains"/>
    <property type="match status" value="1"/>
</dbReference>
<evidence type="ECO:0000256" key="1">
    <source>
        <dbReference type="ARBA" id="ARBA00022532"/>
    </source>
</evidence>
<dbReference type="EMBL" id="LAXI01000025">
    <property type="protein sequence ID" value="KRS15203.1"/>
    <property type="molecule type" value="Genomic_DNA"/>
</dbReference>
<dbReference type="SUPFAM" id="SSF56059">
    <property type="entry name" value="Glutathione synthetase ATP-binding domain-like"/>
    <property type="match status" value="1"/>
</dbReference>
<protein>
    <submittedName>
        <fullName evidence="5">Acetyl coenzyme A synthetase (ADP forming), alpha domain protein</fullName>
    </submittedName>
    <submittedName>
        <fullName evidence="4">Acyl-CoA synthetase</fullName>
    </submittedName>
</protein>
<keyword evidence="1" id="KW-0816">Tricarboxylic acid cycle</keyword>
<dbReference type="PATRIC" id="fig|540747.5.peg.3345"/>
<dbReference type="GO" id="GO:0005524">
    <property type="term" value="F:ATP binding"/>
    <property type="evidence" value="ECO:0007669"/>
    <property type="project" value="UniProtKB-UniRule"/>
</dbReference>
<evidence type="ECO:0000259" key="3">
    <source>
        <dbReference type="PROSITE" id="PS50975"/>
    </source>
</evidence>
<dbReference type="InterPro" id="IPR032875">
    <property type="entry name" value="Succ_CoA_lig_flav_dom"/>
</dbReference>
<dbReference type="Pfam" id="PF13607">
    <property type="entry name" value="Succ_CoA_lig"/>
    <property type="match status" value="1"/>
</dbReference>
<dbReference type="Gene3D" id="3.40.50.720">
    <property type="entry name" value="NAD(P)-binding Rossmann-like Domain"/>
    <property type="match status" value="1"/>
</dbReference>
<proteinExistence type="predicted"/>
<dbReference type="InterPro" id="IPR016102">
    <property type="entry name" value="Succinyl-CoA_synth-like"/>
</dbReference>
<dbReference type="PROSITE" id="PS50975">
    <property type="entry name" value="ATP_GRASP"/>
    <property type="match status" value="1"/>
</dbReference>
<evidence type="ECO:0000313" key="5">
    <source>
        <dbReference type="EMBL" id="QEW24849.1"/>
    </source>
</evidence>
<dbReference type="SUPFAM" id="SSF52210">
    <property type="entry name" value="Succinyl-CoA synthetase domains"/>
    <property type="match status" value="2"/>
</dbReference>
<dbReference type="KEGG" id="rid:RIdsm_00633"/>
<dbReference type="EMBL" id="CP031598">
    <property type="protein sequence ID" value="QEW24849.1"/>
    <property type="molecule type" value="Genomic_DNA"/>
</dbReference>
<evidence type="ECO:0000256" key="2">
    <source>
        <dbReference type="PROSITE-ProRule" id="PRU00409"/>
    </source>
</evidence>
<sequence>MTPRKRQNFERLLNPRHIAFVGGADAAVAIGEARRAGFAGEMWVVNPRRDKLAGLPCVATIADLPEAPDAVFLAIPAPFVPETVAELGRMGAGGIVCYTAGFGEAHEAGRALEEQLKAAIGDMVLIGPNCYGLINYVGHSALWPFAHGGFCPGYGAAIITQSGMFSSDITMSQRSLPLAYMASAGNQADLGLTELVDLLCVRPEVRAIGLHIEGLSDIPAFEKAALKALRAGTPVVALKTGRSAIGETLTLSHTGSLAGSAELYEALFERVGVISVTNPSQLLETVKFLCVAGAPDGPEVMGFTCSGGGATMLADHGEAIGLRYPAPDAAARVALTELLPPIATVSNPLDYTTPIWGQAHHTKPVFAEALARVPAQATLLVQDYPAPGLDETEELYLNDGMAFAEAAREAGLPAAICATIPENIGAHIREAFIRRGVAPMQGVHETLNAIRDAAWWKAARTRILSAVPGPLVPGRASGAVRLVTEAQGKEMLADAGLPVPTGRVTRAGTLAETAQEIGFPVALKMMVPGLAHKTEAGAVALGIGSAETLLEAAMKMRVAVAAYRETVVTDAFLVESMAPPPLAELVVGIRRDAQFGLAMTLGSGGILVELLGDTVSLLLPATDAEISAALDRLKVAALLNGFRGRPAADRSALVAALSGLADYAVTNRATVAEIEINPLFVYEKGVLAVDVLMQVDDVGT</sequence>
<dbReference type="Proteomes" id="UP000051401">
    <property type="component" value="Unassembled WGS sequence"/>
</dbReference>
<dbReference type="Proteomes" id="UP000325785">
    <property type="component" value="Chromosome"/>
</dbReference>
<organism evidence="4 6">
    <name type="scientific">Roseovarius indicus</name>
    <dbReference type="NCBI Taxonomy" id="540747"/>
    <lineage>
        <taxon>Bacteria</taxon>
        <taxon>Pseudomonadati</taxon>
        <taxon>Pseudomonadota</taxon>
        <taxon>Alphaproteobacteria</taxon>
        <taxon>Rhodobacterales</taxon>
        <taxon>Roseobacteraceae</taxon>
        <taxon>Roseovarius</taxon>
    </lineage>
</organism>
<evidence type="ECO:0000313" key="6">
    <source>
        <dbReference type="Proteomes" id="UP000051401"/>
    </source>
</evidence>
<gene>
    <name evidence="5" type="ORF">RIdsm_00633</name>
    <name evidence="4" type="ORF">XM52_24950</name>
</gene>
<keyword evidence="2" id="KW-0067">ATP-binding</keyword>
<dbReference type="GO" id="GO:0046872">
    <property type="term" value="F:metal ion binding"/>
    <property type="evidence" value="ECO:0007669"/>
    <property type="project" value="InterPro"/>
</dbReference>
<reference evidence="4 6" key="1">
    <citation type="submission" date="2015-04" db="EMBL/GenBank/DDBJ databases">
        <title>The draft genome sequence of Roseovarius indicus B108T.</title>
        <authorList>
            <person name="Li G."/>
            <person name="Lai Q."/>
            <person name="Shao Z."/>
            <person name="Yan P."/>
        </authorList>
    </citation>
    <scope>NUCLEOTIDE SEQUENCE [LARGE SCALE GENOMIC DNA]</scope>
    <source>
        <strain evidence="4 6">B108</strain>
    </source>
</reference>
<dbReference type="Gene3D" id="3.40.50.261">
    <property type="entry name" value="Succinyl-CoA synthetase domains"/>
    <property type="match status" value="2"/>
</dbReference>
<dbReference type="RefSeq" id="WP_057820722.1">
    <property type="nucleotide sequence ID" value="NZ_CP031598.1"/>
</dbReference>
<name>A0A0T5P257_9RHOB</name>
<dbReference type="OrthoDB" id="9807426at2"/>
<dbReference type="PANTHER" id="PTHR42793">
    <property type="entry name" value="COA BINDING DOMAIN CONTAINING PROTEIN"/>
    <property type="match status" value="1"/>
</dbReference>
<dbReference type="Gene3D" id="3.30.1490.20">
    <property type="entry name" value="ATP-grasp fold, A domain"/>
    <property type="match status" value="1"/>
</dbReference>
<evidence type="ECO:0000313" key="4">
    <source>
        <dbReference type="EMBL" id="KRS15203.1"/>
    </source>
</evidence>
<evidence type="ECO:0000313" key="7">
    <source>
        <dbReference type="Proteomes" id="UP000325785"/>
    </source>
</evidence>
<dbReference type="SMART" id="SM00881">
    <property type="entry name" value="CoA_binding"/>
    <property type="match status" value="1"/>
</dbReference>
<dbReference type="InterPro" id="IPR013815">
    <property type="entry name" value="ATP_grasp_subdomain_1"/>
</dbReference>
<dbReference type="InterPro" id="IPR003781">
    <property type="entry name" value="CoA-bd"/>
</dbReference>
<dbReference type="PANTHER" id="PTHR42793:SF4">
    <property type="entry name" value="BLL6376 PROTEIN"/>
    <property type="match status" value="1"/>
</dbReference>
<dbReference type="AlphaFoldDB" id="A0A0T5P257"/>
<dbReference type="InterPro" id="IPR011761">
    <property type="entry name" value="ATP-grasp"/>
</dbReference>
<keyword evidence="2" id="KW-0547">Nucleotide-binding</keyword>